<accession>A0A9X8Y8H0</accession>
<comment type="subcellular location">
    <subcellularLocation>
        <location evidence="1">Cell membrane</location>
        <topology evidence="1">Multi-pass membrane protein</topology>
    </subcellularLocation>
</comment>
<evidence type="ECO:0000256" key="3">
    <source>
        <dbReference type="ARBA" id="ARBA00022519"/>
    </source>
</evidence>
<keyword evidence="5 8" id="KW-1133">Transmembrane helix</keyword>
<evidence type="ECO:0000256" key="2">
    <source>
        <dbReference type="ARBA" id="ARBA00022475"/>
    </source>
</evidence>
<dbReference type="InterPro" id="IPR024528">
    <property type="entry name" value="ThrE_2"/>
</dbReference>
<dbReference type="PANTHER" id="PTHR34390:SF1">
    <property type="entry name" value="SUCCINATE TRANSPORTER SUBUNIT YJJB-RELATED"/>
    <property type="match status" value="1"/>
</dbReference>
<evidence type="ECO:0000313" key="10">
    <source>
        <dbReference type="EMBL" id="TCL43505.1"/>
    </source>
</evidence>
<evidence type="ECO:0000256" key="7">
    <source>
        <dbReference type="ARBA" id="ARBA00034125"/>
    </source>
</evidence>
<dbReference type="Pfam" id="PF12821">
    <property type="entry name" value="ThrE_2"/>
    <property type="match status" value="1"/>
</dbReference>
<keyword evidence="4 8" id="KW-0812">Transmembrane</keyword>
<keyword evidence="3" id="KW-0997">Cell inner membrane</keyword>
<reference evidence="10 11" key="1">
    <citation type="submission" date="2019-03" db="EMBL/GenBank/DDBJ databases">
        <title>Genomic Encyclopedia of Type Strains, Phase IV (KMG-IV): sequencing the most valuable type-strain genomes for metagenomic binning, comparative biology and taxonomic classification.</title>
        <authorList>
            <person name="Goeker M."/>
        </authorList>
    </citation>
    <scope>NUCLEOTIDE SEQUENCE [LARGE SCALE GENOMIC DNA]</scope>
    <source>
        <strain evidence="10 11">DSM 100433</strain>
    </source>
</reference>
<keyword evidence="6 8" id="KW-0472">Membrane</keyword>
<sequence>MSGLLSQVVAAFLGSASFALLFQVPKDQFLFGGAAGAASWLCYLVFLRFHPSVVLASFAAAILLSILCRVFAVRRKTPITVFLTCGIFPIVPGSGIYYTVYYFIMSQNDLALYKGIETLKIAVAIALGIVLVLSLPYSLFRAFGRKTQN</sequence>
<evidence type="ECO:0000313" key="11">
    <source>
        <dbReference type="Proteomes" id="UP000294682"/>
    </source>
</evidence>
<feature type="transmembrane region" description="Helical" evidence="8">
    <location>
        <begin position="79"/>
        <end position="100"/>
    </location>
</feature>
<organism evidence="10 11">
    <name type="scientific">Harryflintia acetispora</name>
    <dbReference type="NCBI Taxonomy" id="1849041"/>
    <lineage>
        <taxon>Bacteria</taxon>
        <taxon>Bacillati</taxon>
        <taxon>Bacillota</taxon>
        <taxon>Clostridia</taxon>
        <taxon>Eubacteriales</taxon>
        <taxon>Oscillospiraceae</taxon>
        <taxon>Harryflintia</taxon>
    </lineage>
</organism>
<evidence type="ECO:0000256" key="1">
    <source>
        <dbReference type="ARBA" id="ARBA00004651"/>
    </source>
</evidence>
<comment type="caution">
    <text evidence="10">The sequence shown here is derived from an EMBL/GenBank/DDBJ whole genome shotgun (WGS) entry which is preliminary data.</text>
</comment>
<dbReference type="AlphaFoldDB" id="A0A9X8Y8H0"/>
<dbReference type="RefSeq" id="WP_132084487.1">
    <property type="nucleotide sequence ID" value="NZ_SLUK01000005.1"/>
</dbReference>
<feature type="transmembrane region" description="Helical" evidence="8">
    <location>
        <begin position="121"/>
        <end position="140"/>
    </location>
</feature>
<name>A0A9X8Y8H0_9FIRM</name>
<feature type="domain" description="Threonine/Serine exporter ThrE" evidence="9">
    <location>
        <begin position="7"/>
        <end position="133"/>
    </location>
</feature>
<keyword evidence="2" id="KW-1003">Cell membrane</keyword>
<evidence type="ECO:0000256" key="4">
    <source>
        <dbReference type="ARBA" id="ARBA00022692"/>
    </source>
</evidence>
<dbReference type="GO" id="GO:0005886">
    <property type="term" value="C:plasma membrane"/>
    <property type="evidence" value="ECO:0007669"/>
    <property type="project" value="UniProtKB-SubCell"/>
</dbReference>
<keyword evidence="11" id="KW-1185">Reference proteome</keyword>
<feature type="transmembrane region" description="Helical" evidence="8">
    <location>
        <begin position="29"/>
        <end position="46"/>
    </location>
</feature>
<protein>
    <submittedName>
        <fullName evidence="10">Uncharacterized membrane protein YjjB (DUF3815 family)</fullName>
    </submittedName>
</protein>
<evidence type="ECO:0000256" key="5">
    <source>
        <dbReference type="ARBA" id="ARBA00022989"/>
    </source>
</evidence>
<dbReference type="PANTHER" id="PTHR34390">
    <property type="entry name" value="UPF0442 PROTEIN YJJB-RELATED"/>
    <property type="match status" value="1"/>
</dbReference>
<evidence type="ECO:0000256" key="8">
    <source>
        <dbReference type="SAM" id="Phobius"/>
    </source>
</evidence>
<evidence type="ECO:0000259" key="9">
    <source>
        <dbReference type="Pfam" id="PF12821"/>
    </source>
</evidence>
<proteinExistence type="inferred from homology"/>
<dbReference type="InterPro" id="IPR050539">
    <property type="entry name" value="ThrE_Dicarb/AminoAcid_Exp"/>
</dbReference>
<comment type="similarity">
    <text evidence="7">Belongs to the ThrE exporter (TC 2.A.79) family.</text>
</comment>
<dbReference type="EMBL" id="SLUK01000005">
    <property type="protein sequence ID" value="TCL43505.1"/>
    <property type="molecule type" value="Genomic_DNA"/>
</dbReference>
<evidence type="ECO:0000256" key="6">
    <source>
        <dbReference type="ARBA" id="ARBA00023136"/>
    </source>
</evidence>
<dbReference type="GO" id="GO:0015744">
    <property type="term" value="P:succinate transport"/>
    <property type="evidence" value="ECO:0007669"/>
    <property type="project" value="TreeGrafter"/>
</dbReference>
<gene>
    <name evidence="10" type="ORF">EDD78_105137</name>
</gene>
<dbReference type="Proteomes" id="UP000294682">
    <property type="component" value="Unassembled WGS sequence"/>
</dbReference>
<feature type="transmembrane region" description="Helical" evidence="8">
    <location>
        <begin position="53"/>
        <end position="73"/>
    </location>
</feature>